<dbReference type="EMBL" id="CP137640">
    <property type="protein sequence ID" value="WVX84384.1"/>
    <property type="molecule type" value="Genomic_DNA"/>
</dbReference>
<feature type="modified residue" description="4-aspartylphosphate" evidence="6">
    <location>
        <position position="52"/>
    </location>
</feature>
<keyword evidence="10" id="KW-1185">Reference proteome</keyword>
<dbReference type="Gene3D" id="1.10.8.60">
    <property type="match status" value="1"/>
</dbReference>
<dbReference type="Pfam" id="PF00158">
    <property type="entry name" value="Sigma54_activat"/>
    <property type="match status" value="1"/>
</dbReference>
<dbReference type="PROSITE" id="PS00688">
    <property type="entry name" value="SIGMA54_INTERACT_3"/>
    <property type="match status" value="1"/>
</dbReference>
<evidence type="ECO:0000256" key="5">
    <source>
        <dbReference type="ARBA" id="ARBA00023163"/>
    </source>
</evidence>
<gene>
    <name evidence="9" type="ORF">R4Z09_12265</name>
</gene>
<dbReference type="SMART" id="SM00382">
    <property type="entry name" value="AAA"/>
    <property type="match status" value="1"/>
</dbReference>
<feature type="domain" description="Sigma-54 factor interaction" evidence="7">
    <location>
        <begin position="139"/>
        <end position="363"/>
    </location>
</feature>
<protein>
    <submittedName>
        <fullName evidence="9">Sigma-54 dependent transcriptional regulator</fullName>
    </submittedName>
</protein>
<dbReference type="Pfam" id="PF25601">
    <property type="entry name" value="AAA_lid_14"/>
    <property type="match status" value="1"/>
</dbReference>
<dbReference type="SUPFAM" id="SSF52540">
    <property type="entry name" value="P-loop containing nucleoside triphosphate hydrolases"/>
    <property type="match status" value="1"/>
</dbReference>
<dbReference type="InterPro" id="IPR001789">
    <property type="entry name" value="Sig_transdc_resp-reg_receiver"/>
</dbReference>
<dbReference type="InterPro" id="IPR011006">
    <property type="entry name" value="CheY-like_superfamily"/>
</dbReference>
<name>A0ABZ2CKN9_9BACI</name>
<dbReference type="SMART" id="SM00448">
    <property type="entry name" value="REC"/>
    <property type="match status" value="1"/>
</dbReference>
<dbReference type="PANTHER" id="PTHR32071">
    <property type="entry name" value="TRANSCRIPTIONAL REGULATORY PROTEIN"/>
    <property type="match status" value="1"/>
</dbReference>
<evidence type="ECO:0000256" key="2">
    <source>
        <dbReference type="ARBA" id="ARBA00022840"/>
    </source>
</evidence>
<dbReference type="Gene3D" id="3.40.50.2300">
    <property type="match status" value="1"/>
</dbReference>
<proteinExistence type="predicted"/>
<dbReference type="PROSITE" id="PS00675">
    <property type="entry name" value="SIGMA54_INTERACT_1"/>
    <property type="match status" value="1"/>
</dbReference>
<evidence type="ECO:0000256" key="4">
    <source>
        <dbReference type="ARBA" id="ARBA00023125"/>
    </source>
</evidence>
<dbReference type="InterPro" id="IPR002078">
    <property type="entry name" value="Sigma_54_int"/>
</dbReference>
<evidence type="ECO:0000259" key="8">
    <source>
        <dbReference type="PROSITE" id="PS50110"/>
    </source>
</evidence>
<dbReference type="InterPro" id="IPR025944">
    <property type="entry name" value="Sigma_54_int_dom_CS"/>
</dbReference>
<evidence type="ECO:0000313" key="9">
    <source>
        <dbReference type="EMBL" id="WVX84384.1"/>
    </source>
</evidence>
<feature type="domain" description="Response regulatory" evidence="8">
    <location>
        <begin position="3"/>
        <end position="117"/>
    </location>
</feature>
<reference evidence="9 10" key="1">
    <citation type="submission" date="2023-10" db="EMBL/GenBank/DDBJ databases">
        <title>Niallia locisalis sp.nov. isolated from a salt pond sample.</title>
        <authorList>
            <person name="Li X.-J."/>
            <person name="Dong L."/>
        </authorList>
    </citation>
    <scope>NUCLEOTIDE SEQUENCE [LARGE SCALE GENOMIC DNA]</scope>
    <source>
        <strain evidence="9 10">DSM 29761</strain>
    </source>
</reference>
<dbReference type="PROSITE" id="PS50045">
    <property type="entry name" value="SIGMA54_INTERACT_4"/>
    <property type="match status" value="1"/>
</dbReference>
<dbReference type="PROSITE" id="PS50110">
    <property type="entry name" value="RESPONSE_REGULATORY"/>
    <property type="match status" value="1"/>
</dbReference>
<evidence type="ECO:0000256" key="6">
    <source>
        <dbReference type="PROSITE-ProRule" id="PRU00169"/>
    </source>
</evidence>
<dbReference type="CDD" id="cd00009">
    <property type="entry name" value="AAA"/>
    <property type="match status" value="1"/>
</dbReference>
<evidence type="ECO:0000256" key="3">
    <source>
        <dbReference type="ARBA" id="ARBA00023015"/>
    </source>
</evidence>
<organism evidence="9 10">
    <name type="scientific">Niallia oryzisoli</name>
    <dbReference type="NCBI Taxonomy" id="1737571"/>
    <lineage>
        <taxon>Bacteria</taxon>
        <taxon>Bacillati</taxon>
        <taxon>Bacillota</taxon>
        <taxon>Bacilli</taxon>
        <taxon>Bacillales</taxon>
        <taxon>Bacillaceae</taxon>
        <taxon>Niallia</taxon>
    </lineage>
</organism>
<dbReference type="InterPro" id="IPR025943">
    <property type="entry name" value="Sigma_54_int_dom_ATP-bd_2"/>
</dbReference>
<keyword evidence="1" id="KW-0547">Nucleotide-binding</keyword>
<dbReference type="Pfam" id="PF00072">
    <property type="entry name" value="Response_reg"/>
    <property type="match status" value="1"/>
</dbReference>
<evidence type="ECO:0000256" key="1">
    <source>
        <dbReference type="ARBA" id="ARBA00022741"/>
    </source>
</evidence>
<keyword evidence="4" id="KW-0238">DNA-binding</keyword>
<dbReference type="InterPro" id="IPR025662">
    <property type="entry name" value="Sigma_54_int_dom_ATP-bd_1"/>
</dbReference>
<dbReference type="PROSITE" id="PS00676">
    <property type="entry name" value="SIGMA54_INTERACT_2"/>
    <property type="match status" value="1"/>
</dbReference>
<evidence type="ECO:0000313" key="10">
    <source>
        <dbReference type="Proteomes" id="UP001357223"/>
    </source>
</evidence>
<dbReference type="InterPro" id="IPR027417">
    <property type="entry name" value="P-loop_NTPase"/>
</dbReference>
<dbReference type="Gene3D" id="3.40.50.300">
    <property type="entry name" value="P-loop containing nucleotide triphosphate hydrolases"/>
    <property type="match status" value="1"/>
</dbReference>
<dbReference type="Proteomes" id="UP001357223">
    <property type="component" value="Chromosome"/>
</dbReference>
<sequence length="480" mass="53900">MANILVVDDEKEICLFLRHLLSDKGHIVTICTSRQEFDQTKNDGTFDLAFLDVRLPDGNGLEILKDLKSIQPFCKVVVMTGYSTVKTAVEAIKLGAYDFIEKPFDDIGDIEQLTERLLTDGAVPSQDHVHDLAARIGCFIGQQEEMNQLFSLAYKFAQKNVTVLIEGETGTGKEVLAHFIHEASLRADYPFIGVNCGAISEHLLESELFGHTKGSFTGAAKDRKGFFELADKGTLFLDEIGEASLTTQVKLLRVLETGEFMKVGGETVLRSKSRVVAASHVDLHNAVSKGSFREDLLYRLDVVKLTIPPLRKRVQDIPLFIEDYLRRHGFKLMFTEETLELLMSYNWPGNIRELVNVIKRAVALAEGETSIITPEHLPQKITQHAPGVLETAAAISPAVPKSTGFDSFLDQWQQEIRDMWKSEDITELQLVLDSIKKLETETIQAFIDKSLRKTVGNRKKAVEGLGITMRKLRYYLNEKK</sequence>
<dbReference type="RefSeq" id="WP_338453259.1">
    <property type="nucleotide sequence ID" value="NZ_CP137640.1"/>
</dbReference>
<accession>A0ABZ2CKN9</accession>
<dbReference type="InterPro" id="IPR058031">
    <property type="entry name" value="AAA_lid_NorR"/>
</dbReference>
<dbReference type="InterPro" id="IPR003593">
    <property type="entry name" value="AAA+_ATPase"/>
</dbReference>
<keyword evidence="5" id="KW-0804">Transcription</keyword>
<keyword evidence="2" id="KW-0067">ATP-binding</keyword>
<keyword evidence="3" id="KW-0805">Transcription regulation</keyword>
<evidence type="ECO:0000259" key="7">
    <source>
        <dbReference type="PROSITE" id="PS50045"/>
    </source>
</evidence>
<keyword evidence="6" id="KW-0597">Phosphoprotein</keyword>
<dbReference type="SUPFAM" id="SSF52172">
    <property type="entry name" value="CheY-like"/>
    <property type="match status" value="1"/>
</dbReference>